<dbReference type="GO" id="GO:1990002">
    <property type="term" value="F:methylglyoxal reductase (NADPH) (acetol producing) activity"/>
    <property type="evidence" value="ECO:0007669"/>
    <property type="project" value="TreeGrafter"/>
</dbReference>
<reference evidence="5 8" key="2">
    <citation type="submission" date="2017-09" db="EMBL/GenBank/DDBJ databases">
        <title>Phase variable restriction modification systems are present in the genome sequences of periodontal pathogens Prevotella intermedia, Tannerella forsythia and Porphyromonas gingivalis.</title>
        <authorList>
            <person name="Haigh R.D."/>
            <person name="Crawford L."/>
            <person name="Ralph J."/>
            <person name="Wanford J."/>
            <person name="Vartoukian S.R."/>
            <person name="Hijazib K."/>
            <person name="Wade W."/>
            <person name="Oggioni M.R."/>
        </authorList>
    </citation>
    <scope>NUCLEOTIDE SEQUENCE [LARGE SCALE GENOMIC DNA]</scope>
    <source>
        <strain evidence="5 8">WW11663</strain>
    </source>
</reference>
<evidence type="ECO:0000256" key="2">
    <source>
        <dbReference type="ARBA" id="ARBA00023002"/>
    </source>
</evidence>
<evidence type="ECO:0000256" key="1">
    <source>
        <dbReference type="ARBA" id="ARBA00007358"/>
    </source>
</evidence>
<dbReference type="GO" id="GO:0005829">
    <property type="term" value="C:cytosol"/>
    <property type="evidence" value="ECO:0007669"/>
    <property type="project" value="TreeGrafter"/>
</dbReference>
<proteinExistence type="inferred from homology"/>
<evidence type="ECO:0000313" key="8">
    <source>
        <dbReference type="Proteomes" id="UP000219259"/>
    </source>
</evidence>
<name>A0A1D3UTV5_TANFO</name>
<evidence type="ECO:0000313" key="7">
    <source>
        <dbReference type="Proteomes" id="UP000182057"/>
    </source>
</evidence>
<dbReference type="PANTHER" id="PTHR43633:SF1">
    <property type="entry name" value="ALCOHOL DEHYDROGENASE YQHD"/>
    <property type="match status" value="1"/>
</dbReference>
<dbReference type="Gene3D" id="1.20.1090.10">
    <property type="entry name" value="Dehydroquinate synthase-like - alpha domain"/>
    <property type="match status" value="1"/>
</dbReference>
<dbReference type="Proteomes" id="UP000219259">
    <property type="component" value="Unassembled WGS sequence"/>
</dbReference>
<evidence type="ECO:0000259" key="4">
    <source>
        <dbReference type="Pfam" id="PF25137"/>
    </source>
</evidence>
<dbReference type="OrthoDB" id="9801156at2"/>
<dbReference type="GO" id="GO:0046872">
    <property type="term" value="F:metal ion binding"/>
    <property type="evidence" value="ECO:0007669"/>
    <property type="project" value="InterPro"/>
</dbReference>
<dbReference type="Gene3D" id="3.40.50.1970">
    <property type="match status" value="1"/>
</dbReference>
<evidence type="ECO:0000259" key="3">
    <source>
        <dbReference type="Pfam" id="PF00465"/>
    </source>
</evidence>
<evidence type="ECO:0000313" key="5">
    <source>
        <dbReference type="EMBL" id="PDP43647.1"/>
    </source>
</evidence>
<dbReference type="InterPro" id="IPR001670">
    <property type="entry name" value="ADH_Fe/GldA"/>
</dbReference>
<feature type="domain" description="Fe-containing alcohol dehydrogenase-like C-terminal" evidence="4">
    <location>
        <begin position="189"/>
        <end position="392"/>
    </location>
</feature>
<reference evidence="6 7" key="1">
    <citation type="submission" date="2016-09" db="EMBL/GenBank/DDBJ databases">
        <authorList>
            <person name="Capua I."/>
            <person name="De Benedictis P."/>
            <person name="Joannis T."/>
            <person name="Lombin L.H."/>
            <person name="Cattoli G."/>
        </authorList>
    </citation>
    <scope>NUCLEOTIDE SEQUENCE [LARGE SCALE GENOMIC DNA]</scope>
    <source>
        <strain evidence="6 7">UB20</strain>
    </source>
</reference>
<dbReference type="Pfam" id="PF00465">
    <property type="entry name" value="Fe-ADH"/>
    <property type="match status" value="1"/>
</dbReference>
<sequence>MKDFTYYAPTEVIFGANSEEKVAKLIKRYGGNKVLIHYGGGSAERSGLLGKIRDLLNGEQIPFVELGGVVPNPRLSKVYEGIELGRSERVDFILAVGGGSVIDSAKAIAYGLAYEGDVWDFFEGKAKARACYPVAAVLTIPAAGSEMSSGSVISKEEGELKRAYDSNLGRCRFAIMNPERTYTLPPYQTACGAVDIMMHTMERYFSQDDDMTLTDTLAEGLLRVVRDSTFKVLNDPTNYRYRAQIMWASSLAHNDLTGCGTTPDFATHMLEHELSALFDVAHGAGLAALWGSWARYTYRENVSRFVRFAVNVMGIDNDFTDPESTALAGIKAMEDFYRAIGMPVSIRELIGREATDEEIRLMADKCSRNGSVTAGNFKKLNREDMEAIYRMANQ</sequence>
<dbReference type="EC" id="1.1.1.192" evidence="6"/>
<organism evidence="6 7">
    <name type="scientific">Tannerella forsythia</name>
    <name type="common">Bacteroides forsythus</name>
    <dbReference type="NCBI Taxonomy" id="28112"/>
    <lineage>
        <taxon>Bacteria</taxon>
        <taxon>Pseudomonadati</taxon>
        <taxon>Bacteroidota</taxon>
        <taxon>Bacteroidia</taxon>
        <taxon>Bacteroidales</taxon>
        <taxon>Tannerellaceae</taxon>
        <taxon>Tannerella</taxon>
    </lineage>
</organism>
<dbReference type="RefSeq" id="WP_060828135.1">
    <property type="nucleotide sequence ID" value="NZ_CAJPTF010000016.1"/>
</dbReference>
<evidence type="ECO:0000313" key="6">
    <source>
        <dbReference type="EMBL" id="SCQ23503.1"/>
    </source>
</evidence>
<dbReference type="Pfam" id="PF25137">
    <property type="entry name" value="ADH_Fe_C"/>
    <property type="match status" value="1"/>
</dbReference>
<keyword evidence="2 6" id="KW-0560">Oxidoreductase</keyword>
<dbReference type="PANTHER" id="PTHR43633">
    <property type="entry name" value="ALCOHOL DEHYDROGENASE YQHD"/>
    <property type="match status" value="1"/>
</dbReference>
<dbReference type="Proteomes" id="UP000182057">
    <property type="component" value="Unassembled WGS sequence"/>
</dbReference>
<accession>A0A1D3UTV5</accession>
<dbReference type="GO" id="GO:1990362">
    <property type="term" value="F:butanol dehydrogenase (NAD+) activity"/>
    <property type="evidence" value="ECO:0007669"/>
    <property type="project" value="InterPro"/>
</dbReference>
<dbReference type="EMBL" id="FMMM01000070">
    <property type="protein sequence ID" value="SCQ23503.1"/>
    <property type="molecule type" value="Genomic_DNA"/>
</dbReference>
<dbReference type="CDD" id="cd08187">
    <property type="entry name" value="BDH"/>
    <property type="match status" value="1"/>
</dbReference>
<gene>
    <name evidence="6" type="primary">adh2</name>
    <name evidence="5" type="ORF">CLI86_07475</name>
    <name evidence="6" type="ORF">TFUB20_02078</name>
</gene>
<dbReference type="InterPro" id="IPR044731">
    <property type="entry name" value="BDH-like"/>
</dbReference>
<comment type="similarity">
    <text evidence="1">Belongs to the iron-containing alcohol dehydrogenase family.</text>
</comment>
<dbReference type="EMBL" id="NSLJ01000016">
    <property type="protein sequence ID" value="PDP43647.1"/>
    <property type="molecule type" value="Genomic_DNA"/>
</dbReference>
<dbReference type="GO" id="GO:0008106">
    <property type="term" value="F:alcohol dehydrogenase (NADP+) activity"/>
    <property type="evidence" value="ECO:0007669"/>
    <property type="project" value="TreeGrafter"/>
</dbReference>
<dbReference type="FunFam" id="3.40.50.1970:FF:000003">
    <property type="entry name" value="Alcohol dehydrogenase, iron-containing"/>
    <property type="match status" value="1"/>
</dbReference>
<feature type="domain" description="Alcohol dehydrogenase iron-type/glycerol dehydrogenase GldA" evidence="3">
    <location>
        <begin position="9"/>
        <end position="178"/>
    </location>
</feature>
<dbReference type="SUPFAM" id="SSF56796">
    <property type="entry name" value="Dehydroquinate synthase-like"/>
    <property type="match status" value="1"/>
</dbReference>
<dbReference type="AlphaFoldDB" id="A0A1D3UTV5"/>
<protein>
    <submittedName>
        <fullName evidence="6">Long-chain-alcohol dehydrogenase 2</fullName>
        <ecNumber evidence="6">1.1.1.192</ecNumber>
    </submittedName>
    <submittedName>
        <fullName evidence="5">NADH-dependent alcohol dehydrogenase</fullName>
    </submittedName>
</protein>
<dbReference type="GO" id="GO:0050060">
    <property type="term" value="F:long-chain-alcohol dehydrogenase activity"/>
    <property type="evidence" value="ECO:0007669"/>
    <property type="project" value="UniProtKB-EC"/>
</dbReference>
<dbReference type="InterPro" id="IPR056798">
    <property type="entry name" value="ADH_Fe_C"/>
</dbReference>